<feature type="region of interest" description="Disordered" evidence="1">
    <location>
        <begin position="1"/>
        <end position="23"/>
    </location>
</feature>
<keyword evidence="2" id="KW-0812">Transmembrane</keyword>
<dbReference type="Proteomes" id="UP001595797">
    <property type="component" value="Unassembled WGS sequence"/>
</dbReference>
<feature type="transmembrane region" description="Helical" evidence="2">
    <location>
        <begin position="176"/>
        <end position="195"/>
    </location>
</feature>
<dbReference type="Pfam" id="PF20693">
    <property type="entry name" value="YobI-ATPase"/>
    <property type="match status" value="1"/>
</dbReference>
<evidence type="ECO:0000256" key="2">
    <source>
        <dbReference type="SAM" id="Phobius"/>
    </source>
</evidence>
<evidence type="ECO:0000259" key="3">
    <source>
        <dbReference type="Pfam" id="PF20693"/>
    </source>
</evidence>
<feature type="compositionally biased region" description="Pro residues" evidence="1">
    <location>
        <begin position="1"/>
        <end position="11"/>
    </location>
</feature>
<evidence type="ECO:0000313" key="5">
    <source>
        <dbReference type="Proteomes" id="UP001595797"/>
    </source>
</evidence>
<name>A0ABV9TN93_9MICC</name>
<evidence type="ECO:0000256" key="1">
    <source>
        <dbReference type="SAM" id="MobiDB-lite"/>
    </source>
</evidence>
<gene>
    <name evidence="4" type="ORF">ACFPCS_18555</name>
</gene>
<organism evidence="4 5">
    <name type="scientific">Kocuria oceani</name>
    <dbReference type="NCBI Taxonomy" id="988827"/>
    <lineage>
        <taxon>Bacteria</taxon>
        <taxon>Bacillati</taxon>
        <taxon>Actinomycetota</taxon>
        <taxon>Actinomycetes</taxon>
        <taxon>Micrococcales</taxon>
        <taxon>Micrococcaceae</taxon>
        <taxon>Kocuria</taxon>
    </lineage>
</organism>
<keyword evidence="2" id="KW-0472">Membrane</keyword>
<keyword evidence="2" id="KW-1133">Transmembrane helix</keyword>
<dbReference type="RefSeq" id="WP_277552077.1">
    <property type="nucleotide sequence ID" value="NZ_JARAMH010000019.1"/>
</dbReference>
<dbReference type="EMBL" id="JBHSIW010000028">
    <property type="protein sequence ID" value="MFC4905568.1"/>
    <property type="molecule type" value="Genomic_DNA"/>
</dbReference>
<dbReference type="SUPFAM" id="SSF52540">
    <property type="entry name" value="P-loop containing nucleoside triphosphate hydrolases"/>
    <property type="match status" value="1"/>
</dbReference>
<evidence type="ECO:0000313" key="4">
    <source>
        <dbReference type="EMBL" id="MFC4905568.1"/>
    </source>
</evidence>
<proteinExistence type="predicted"/>
<comment type="caution">
    <text evidence="4">The sequence shown here is derived from an EMBL/GenBank/DDBJ whole genome shotgun (WGS) entry which is preliminary data.</text>
</comment>
<reference evidence="5" key="1">
    <citation type="journal article" date="2019" name="Int. J. Syst. Evol. Microbiol.">
        <title>The Global Catalogue of Microorganisms (GCM) 10K type strain sequencing project: providing services to taxonomists for standard genome sequencing and annotation.</title>
        <authorList>
            <consortium name="The Broad Institute Genomics Platform"/>
            <consortium name="The Broad Institute Genome Sequencing Center for Infectious Disease"/>
            <person name="Wu L."/>
            <person name="Ma J."/>
        </authorList>
    </citation>
    <scope>NUCLEOTIDE SEQUENCE [LARGE SCALE GENOMIC DNA]</scope>
    <source>
        <strain evidence="5">CGMCC 4.6946</strain>
    </source>
</reference>
<keyword evidence="5" id="KW-1185">Reference proteome</keyword>
<protein>
    <submittedName>
        <fullName evidence="4">P-loop NTPase fold protein</fullName>
    </submittedName>
</protein>
<feature type="domain" description="YobI-like P-loop NTPase" evidence="3">
    <location>
        <begin position="37"/>
        <end position="421"/>
    </location>
</feature>
<feature type="transmembrane region" description="Helical" evidence="2">
    <location>
        <begin position="145"/>
        <end position="164"/>
    </location>
</feature>
<sequence>MRDTPPMPSPGSPNSSQSAPAMTSLAPQYEPQHHELYFQILTQAIEGTPPSRNLALTGAYGAGKSSVLQKISETYPRRVVELSLSTLGTPAEDQAIAGEENPAAHTTTNRIQKEIVKQLLYQESPHKTPRSRFRRITSFRKRQEMWIALGFGLLITAFFFFTARPGPLVEVAGTEQWQVLLTTFALFIASSAVVYSARWLSNGRMTIEKVAAGPATVTLSPQSTSYFDEYLDEIMYYFEISERDIVIFEDIDRFDDAHIFETLRALNTLLNSAKQIENKPIKFIYALRDSVFERLGLDDEDTWSDEAHTEIRRANRTKFFDLVVPVVPFLTHRNARDLMAREMSSDEYMVSHDLIDIAARHVADMRLIRNIRNEFEVFRRRLLMMGSTVPGLDVDRLFAIVLYKNIHMSDFESLRIATSNLDSLYKAWRRLVSVNIEELTQQDLEIRNNMRITDTADHRAARLAEKLRDAAALLALSWQLPNRSPRQAQITVNNVTVDTLEMSTANFWIKLVSAQSAITVTLPSPYGSAVFNFPLEGLQELLGETLDPRKWEQVDREATNNERERIAADIDFLQHHDWNGLYHRPEFTLPVGDLENDGVRTFRQLTQEILTSHLAQDLVAHGYLNAYFGLYVSPFYGKLLRPDALNYVMHHVDRGEPEMLYKLEADDVDAIIRDQGVSVLGDRSMYNVSVMDHLLTTRIKDADRVVRELLTWGSQERQFLDRYMAHGQRPPALISLLAQSWQDVFAYVVERAPVDDRMREVIFDAALTAWVNSVAYNLDSPVRKYIETNYPSFLSLSNPASSQHAEHAMYVVAAAKAQLNSVTPLTSEARKAAIKTKSYAVTAENLSTLTGSEDIALDTLRTRNADVYDHALEHLSGYVKAVRTSSATPYTVATPTDFTSIINDAATRDADGTLTLIAEASPNCTVENITDVIPEAWPALAGNTRVPSTFTNIDAYLRQIGEIDVHLAAVLKSSGRIVDVQGADLDALTGLATAIINANESLPEAALRVRLVDSLGLDYPLRATSIEPESGELVGLLLEHRLITDDTEAFSHDLMVDWPTREAAIAKSRQFGEFMTPEHAPIEHLPELMSSARIPNHVKRRILDNLADYTDGAGMRTYQAITDYAVHSGWTAGYNQIEILRNGGVAPESLICLLAESGETINTDNLREILRRIGGNYAVIADQGTQRPKIPDTPEHRAILNRLKDEDVVASYRPDRDPLLLRVHMKKG</sequence>
<dbReference type="InterPro" id="IPR048428">
    <property type="entry name" value="YobI-NTPase"/>
</dbReference>
<dbReference type="InterPro" id="IPR027417">
    <property type="entry name" value="P-loop_NTPase"/>
</dbReference>
<accession>A0ABV9TN93</accession>
<dbReference type="Gene3D" id="3.40.50.300">
    <property type="entry name" value="P-loop containing nucleotide triphosphate hydrolases"/>
    <property type="match status" value="1"/>
</dbReference>